<comment type="caution">
    <text evidence="2">The sequence shown here is derived from an EMBL/GenBank/DDBJ whole genome shotgun (WGS) entry which is preliminary data.</text>
</comment>
<sequence length="166" mass="19213">MWMRTEKQLWHGFCMANVAELQHNVELEDMVHMAMKVEQQLKCKGATTRTGQKPRHQVFSMLWKGACCIAMSYGEIETEGESDDESMPPLEDANDGVEYAVDGELLVTRRALNVQAKEDDEVQRDNIFQMRCNVKNKDFKDVFPEDIPNDENPKENNETYSTTRDF</sequence>
<gene>
    <name evidence="2" type="ORF">SLEP1_g22310</name>
</gene>
<name>A0AAV5JJB8_9ROSI</name>
<protein>
    <submittedName>
        <fullName evidence="2">Uncharacterized protein</fullName>
    </submittedName>
</protein>
<dbReference type="AlphaFoldDB" id="A0AAV5JJB8"/>
<accession>A0AAV5JJB8</accession>
<organism evidence="2 3">
    <name type="scientific">Rubroshorea leprosula</name>
    <dbReference type="NCBI Taxonomy" id="152421"/>
    <lineage>
        <taxon>Eukaryota</taxon>
        <taxon>Viridiplantae</taxon>
        <taxon>Streptophyta</taxon>
        <taxon>Embryophyta</taxon>
        <taxon>Tracheophyta</taxon>
        <taxon>Spermatophyta</taxon>
        <taxon>Magnoliopsida</taxon>
        <taxon>eudicotyledons</taxon>
        <taxon>Gunneridae</taxon>
        <taxon>Pentapetalae</taxon>
        <taxon>rosids</taxon>
        <taxon>malvids</taxon>
        <taxon>Malvales</taxon>
        <taxon>Dipterocarpaceae</taxon>
        <taxon>Rubroshorea</taxon>
    </lineage>
</organism>
<keyword evidence="3" id="KW-1185">Reference proteome</keyword>
<dbReference type="PANTHER" id="PTHR35046">
    <property type="entry name" value="ZINC KNUCKLE (CCHC-TYPE) FAMILY PROTEIN"/>
    <property type="match status" value="1"/>
</dbReference>
<feature type="region of interest" description="Disordered" evidence="1">
    <location>
        <begin position="142"/>
        <end position="166"/>
    </location>
</feature>
<reference evidence="2 3" key="1">
    <citation type="journal article" date="2021" name="Commun. Biol.">
        <title>The genome of Shorea leprosula (Dipterocarpaceae) highlights the ecological relevance of drought in aseasonal tropical rainforests.</title>
        <authorList>
            <person name="Ng K.K.S."/>
            <person name="Kobayashi M.J."/>
            <person name="Fawcett J.A."/>
            <person name="Hatakeyama M."/>
            <person name="Paape T."/>
            <person name="Ng C.H."/>
            <person name="Ang C.C."/>
            <person name="Tnah L.H."/>
            <person name="Lee C.T."/>
            <person name="Nishiyama T."/>
            <person name="Sese J."/>
            <person name="O'Brien M.J."/>
            <person name="Copetti D."/>
            <person name="Mohd Noor M.I."/>
            <person name="Ong R.C."/>
            <person name="Putra M."/>
            <person name="Sireger I.Z."/>
            <person name="Indrioko S."/>
            <person name="Kosugi Y."/>
            <person name="Izuno A."/>
            <person name="Isagi Y."/>
            <person name="Lee S.L."/>
            <person name="Shimizu K.K."/>
        </authorList>
    </citation>
    <scope>NUCLEOTIDE SEQUENCE [LARGE SCALE GENOMIC DNA]</scope>
    <source>
        <strain evidence="2">214</strain>
    </source>
</reference>
<evidence type="ECO:0000313" key="3">
    <source>
        <dbReference type="Proteomes" id="UP001054252"/>
    </source>
</evidence>
<dbReference type="EMBL" id="BPVZ01000033">
    <property type="protein sequence ID" value="GKV11021.1"/>
    <property type="molecule type" value="Genomic_DNA"/>
</dbReference>
<evidence type="ECO:0000313" key="2">
    <source>
        <dbReference type="EMBL" id="GKV11021.1"/>
    </source>
</evidence>
<dbReference type="PANTHER" id="PTHR35046:SF9">
    <property type="entry name" value="RNA-DIRECTED DNA POLYMERASE"/>
    <property type="match status" value="1"/>
</dbReference>
<evidence type="ECO:0000256" key="1">
    <source>
        <dbReference type="SAM" id="MobiDB-lite"/>
    </source>
</evidence>
<dbReference type="Proteomes" id="UP001054252">
    <property type="component" value="Unassembled WGS sequence"/>
</dbReference>
<proteinExistence type="predicted"/>